<protein>
    <submittedName>
        <fullName evidence="1">Uncharacterized protein</fullName>
    </submittedName>
</protein>
<sequence>MAHYLSLNRADFLFVPAQEQFGISEPHAVQVMIYSTGFRSSSYLNKGPSSNSQVAVENIMIAHLSQACNFPKRVILEGTTYILHGERLPCELVKELVLKHGEESVKIADDKWIFEFVPKKGSLGMKKLEA</sequence>
<evidence type="ECO:0000313" key="1">
    <source>
        <dbReference type="EMBL" id="THU85528.1"/>
    </source>
</evidence>
<dbReference type="OrthoDB" id="2748218at2759"/>
<evidence type="ECO:0000313" key="2">
    <source>
        <dbReference type="Proteomes" id="UP000297245"/>
    </source>
</evidence>
<reference evidence="1 2" key="1">
    <citation type="journal article" date="2019" name="Nat. Ecol. Evol.">
        <title>Megaphylogeny resolves global patterns of mushroom evolution.</title>
        <authorList>
            <person name="Varga T."/>
            <person name="Krizsan K."/>
            <person name="Foldi C."/>
            <person name="Dima B."/>
            <person name="Sanchez-Garcia M."/>
            <person name="Sanchez-Ramirez S."/>
            <person name="Szollosi G.J."/>
            <person name="Szarkandi J.G."/>
            <person name="Papp V."/>
            <person name="Albert L."/>
            <person name="Andreopoulos W."/>
            <person name="Angelini C."/>
            <person name="Antonin V."/>
            <person name="Barry K.W."/>
            <person name="Bougher N.L."/>
            <person name="Buchanan P."/>
            <person name="Buyck B."/>
            <person name="Bense V."/>
            <person name="Catcheside P."/>
            <person name="Chovatia M."/>
            <person name="Cooper J."/>
            <person name="Damon W."/>
            <person name="Desjardin D."/>
            <person name="Finy P."/>
            <person name="Geml J."/>
            <person name="Haridas S."/>
            <person name="Hughes K."/>
            <person name="Justo A."/>
            <person name="Karasinski D."/>
            <person name="Kautmanova I."/>
            <person name="Kiss B."/>
            <person name="Kocsube S."/>
            <person name="Kotiranta H."/>
            <person name="LaButti K.M."/>
            <person name="Lechner B.E."/>
            <person name="Liimatainen K."/>
            <person name="Lipzen A."/>
            <person name="Lukacs Z."/>
            <person name="Mihaltcheva S."/>
            <person name="Morgado L.N."/>
            <person name="Niskanen T."/>
            <person name="Noordeloos M.E."/>
            <person name="Ohm R.A."/>
            <person name="Ortiz-Santana B."/>
            <person name="Ovrebo C."/>
            <person name="Racz N."/>
            <person name="Riley R."/>
            <person name="Savchenko A."/>
            <person name="Shiryaev A."/>
            <person name="Soop K."/>
            <person name="Spirin V."/>
            <person name="Szebenyi C."/>
            <person name="Tomsovsky M."/>
            <person name="Tulloss R.E."/>
            <person name="Uehling J."/>
            <person name="Grigoriev I.V."/>
            <person name="Vagvolgyi C."/>
            <person name="Papp T."/>
            <person name="Martin F.M."/>
            <person name="Miettinen O."/>
            <person name="Hibbett D.S."/>
            <person name="Nagy L.G."/>
        </authorList>
    </citation>
    <scope>NUCLEOTIDE SEQUENCE [LARGE SCALE GENOMIC DNA]</scope>
    <source>
        <strain evidence="1 2">CBS 962.96</strain>
    </source>
</reference>
<organism evidence="1 2">
    <name type="scientific">Dendrothele bispora (strain CBS 962.96)</name>
    <dbReference type="NCBI Taxonomy" id="1314807"/>
    <lineage>
        <taxon>Eukaryota</taxon>
        <taxon>Fungi</taxon>
        <taxon>Dikarya</taxon>
        <taxon>Basidiomycota</taxon>
        <taxon>Agaricomycotina</taxon>
        <taxon>Agaricomycetes</taxon>
        <taxon>Agaricomycetidae</taxon>
        <taxon>Agaricales</taxon>
        <taxon>Agaricales incertae sedis</taxon>
        <taxon>Dendrothele</taxon>
    </lineage>
</organism>
<dbReference type="EMBL" id="ML179541">
    <property type="protein sequence ID" value="THU85528.1"/>
    <property type="molecule type" value="Genomic_DNA"/>
</dbReference>
<name>A0A4S8LB56_DENBC</name>
<accession>A0A4S8LB56</accession>
<dbReference type="Proteomes" id="UP000297245">
    <property type="component" value="Unassembled WGS sequence"/>
</dbReference>
<keyword evidence="2" id="KW-1185">Reference proteome</keyword>
<proteinExistence type="predicted"/>
<gene>
    <name evidence="1" type="ORF">K435DRAFT_925572</name>
</gene>
<dbReference type="AlphaFoldDB" id="A0A4S8LB56"/>